<dbReference type="PANTHER" id="PTHR30404">
    <property type="entry name" value="N-ACETYLMURAMOYL-L-ALANINE AMIDASE"/>
    <property type="match status" value="1"/>
</dbReference>
<evidence type="ECO:0000256" key="1">
    <source>
        <dbReference type="ARBA" id="ARBA00022801"/>
    </source>
</evidence>
<dbReference type="SMART" id="SM00646">
    <property type="entry name" value="Ami_3"/>
    <property type="match status" value="1"/>
</dbReference>
<organism evidence="3 4">
    <name type="scientific">Salibacterium qingdaonense</name>
    <dbReference type="NCBI Taxonomy" id="266892"/>
    <lineage>
        <taxon>Bacteria</taxon>
        <taxon>Bacillati</taxon>
        <taxon>Bacillota</taxon>
        <taxon>Bacilli</taxon>
        <taxon>Bacillales</taxon>
        <taxon>Bacillaceae</taxon>
    </lineage>
</organism>
<feature type="domain" description="MurNAc-LAA" evidence="2">
    <location>
        <begin position="71"/>
        <end position="188"/>
    </location>
</feature>
<dbReference type="OrthoDB" id="9763643at2"/>
<gene>
    <name evidence="3" type="ORF">SAMN04488054_105154</name>
</gene>
<reference evidence="3 4" key="1">
    <citation type="submission" date="2016-10" db="EMBL/GenBank/DDBJ databases">
        <authorList>
            <person name="de Groot N.N."/>
        </authorList>
    </citation>
    <scope>NUCLEOTIDE SEQUENCE [LARGE SCALE GENOMIC DNA]</scope>
    <source>
        <strain evidence="3 4">CGMCC 1.6134</strain>
    </source>
</reference>
<dbReference type="STRING" id="266892.SAMN04488054_105154"/>
<evidence type="ECO:0000313" key="3">
    <source>
        <dbReference type="EMBL" id="SFL80808.1"/>
    </source>
</evidence>
<accession>A0A1I4KPW3</accession>
<dbReference type="GO" id="GO:0030288">
    <property type="term" value="C:outer membrane-bounded periplasmic space"/>
    <property type="evidence" value="ECO:0007669"/>
    <property type="project" value="TreeGrafter"/>
</dbReference>
<dbReference type="InterPro" id="IPR002508">
    <property type="entry name" value="MurNAc-LAA_cat"/>
</dbReference>
<dbReference type="SUPFAM" id="SSF53187">
    <property type="entry name" value="Zn-dependent exopeptidases"/>
    <property type="match status" value="1"/>
</dbReference>
<name>A0A1I4KPW3_9BACI</name>
<dbReference type="EMBL" id="FOTY01000005">
    <property type="protein sequence ID" value="SFL80808.1"/>
    <property type="molecule type" value="Genomic_DNA"/>
</dbReference>
<protein>
    <submittedName>
        <fullName evidence="3">N-acetylmuramoyl-L-alanine amidase</fullName>
    </submittedName>
</protein>
<dbReference type="InterPro" id="IPR050695">
    <property type="entry name" value="N-acetylmuramoyl_amidase_3"/>
</dbReference>
<dbReference type="GO" id="GO:0009253">
    <property type="term" value="P:peptidoglycan catabolic process"/>
    <property type="evidence" value="ECO:0007669"/>
    <property type="project" value="InterPro"/>
</dbReference>
<keyword evidence="4" id="KW-1185">Reference proteome</keyword>
<dbReference type="RefSeq" id="WP_090926246.1">
    <property type="nucleotide sequence ID" value="NZ_FOTY01000005.1"/>
</dbReference>
<dbReference type="PANTHER" id="PTHR30404:SF0">
    <property type="entry name" value="N-ACETYLMURAMOYL-L-ALANINE AMIDASE AMIC"/>
    <property type="match status" value="1"/>
</dbReference>
<dbReference type="Proteomes" id="UP000199668">
    <property type="component" value="Unassembled WGS sequence"/>
</dbReference>
<proteinExistence type="predicted"/>
<sequence length="308" mass="34014">MPMIALDIGHGSDTFQRTGGKGVTKNGKVYEEHEFNSDVAMRLQPILERHGFSVWLPQPPNSKEVGLATRTDAANRRGVDLYWSDHANAGGSSGVCAFYWGTSEEGRKLAELFAKRMEEAGFETHGNGTHAGERGSWTNLHVTRETNMTAVLTENGFMDDPGDFEGIFGEDKESYRQRVAETHAKILCEYFDIPYKDVKSETDKGDEIMKPTGVLNGTFGDYLKNAADRGIIEQSTAKEYEDGEMTISNAIALVALIESEKPGTDVAEVHQPAWEKAQEQGVFNGERPNDPITRVETATVLKRTGAFE</sequence>
<dbReference type="Pfam" id="PF01520">
    <property type="entry name" value="Amidase_3"/>
    <property type="match status" value="1"/>
</dbReference>
<dbReference type="AlphaFoldDB" id="A0A1I4KPW3"/>
<evidence type="ECO:0000313" key="4">
    <source>
        <dbReference type="Proteomes" id="UP000199668"/>
    </source>
</evidence>
<dbReference type="CDD" id="cd02696">
    <property type="entry name" value="MurNAc-LAA"/>
    <property type="match status" value="1"/>
</dbReference>
<evidence type="ECO:0000259" key="2">
    <source>
        <dbReference type="SMART" id="SM00646"/>
    </source>
</evidence>
<keyword evidence="1" id="KW-0378">Hydrolase</keyword>
<dbReference type="GO" id="GO:0008745">
    <property type="term" value="F:N-acetylmuramoyl-L-alanine amidase activity"/>
    <property type="evidence" value="ECO:0007669"/>
    <property type="project" value="InterPro"/>
</dbReference>
<dbReference type="Gene3D" id="3.40.630.40">
    <property type="entry name" value="Zn-dependent exopeptidases"/>
    <property type="match status" value="1"/>
</dbReference>